<evidence type="ECO:0000256" key="4">
    <source>
        <dbReference type="ARBA" id="ARBA00023172"/>
    </source>
</evidence>
<comment type="similarity">
    <text evidence="2">Belongs to the RmuC family.</text>
</comment>
<dbReference type="KEGG" id="lal:AT746_11245"/>
<keyword evidence="6" id="KW-0812">Transmembrane</keyword>
<feature type="coiled-coil region" evidence="5">
    <location>
        <begin position="31"/>
        <end position="163"/>
    </location>
</feature>
<dbReference type="EMBL" id="CP013650">
    <property type="protein sequence ID" value="ALS98789.1"/>
    <property type="molecule type" value="Genomic_DNA"/>
</dbReference>
<keyword evidence="4" id="KW-0233">DNA recombination</keyword>
<protein>
    <submittedName>
        <fullName evidence="7">Recombinase RmuC</fullName>
    </submittedName>
</protein>
<dbReference type="AlphaFoldDB" id="A0A0U3BAW7"/>
<dbReference type="Proteomes" id="UP000068447">
    <property type="component" value="Chromosome"/>
</dbReference>
<keyword evidence="8" id="KW-1185">Reference proteome</keyword>
<reference evidence="7 8" key="1">
    <citation type="submission" date="2015-12" db="EMBL/GenBank/DDBJ databases">
        <title>Complete genome of Lacimicrobium alkaliphilum KCTC 32984.</title>
        <authorList>
            <person name="Kim S.-G."/>
            <person name="Lee Y.-J."/>
        </authorList>
    </citation>
    <scope>NUCLEOTIDE SEQUENCE [LARGE SCALE GENOMIC DNA]</scope>
    <source>
        <strain evidence="7 8">YelD216</strain>
    </source>
</reference>
<dbReference type="PANTHER" id="PTHR30563">
    <property type="entry name" value="DNA RECOMBINATION PROTEIN RMUC"/>
    <property type="match status" value="1"/>
</dbReference>
<sequence length="491" mass="55828">MLMNPELEVLHLAMAAGGLAVGGLISAWIMSSKAQAKTQALQTELDRLNQQHQQDQHSLHQAYASVDELNQKLDDTHQQQLQLQNELGQYRQQAQRIPELDQQSRQWQDKWQQASDELGRLRTELESQKARFEQEQKAAEDKLQLLKDAEQSLKQQFENLANKIFQQKTENFTSASKQSLDSLLTPLKDQIEGFKKQVTDQYVKEGQERASLKTEILSLKQLNIQITEEAAALTKALKGDNKQQGNWGEVVLERILSESGLREGHEYDTQGQYKDEQGKAYKPDVIVHLPGDKDVIIDAKMSLAAYERYFNEQDDEVRARCLNEHISSLRNHIKGLGNKDYQNLQGVKTLDYVLMFVPVEAAFLLAIDNAPDLIKLALDNNIMLVSPTNLLVALRTINNIWQYEYQNQNAKVIAEKAARLYDKFVGFVDDLEGLGNSLQTVQKKYDGAMNKLSEGRGNLVRRVEEFKSLGVQSSKKLSAKMLESQSPEEED</sequence>
<dbReference type="OrthoDB" id="9765111at2"/>
<feature type="transmembrane region" description="Helical" evidence="6">
    <location>
        <begin position="12"/>
        <end position="30"/>
    </location>
</feature>
<keyword evidence="6" id="KW-0472">Membrane</keyword>
<evidence type="ECO:0000256" key="2">
    <source>
        <dbReference type="ARBA" id="ARBA00009840"/>
    </source>
</evidence>
<dbReference type="PANTHER" id="PTHR30563:SF0">
    <property type="entry name" value="DNA RECOMBINATION PROTEIN RMUC"/>
    <property type="match status" value="1"/>
</dbReference>
<keyword evidence="3 5" id="KW-0175">Coiled coil</keyword>
<organism evidence="7 8">
    <name type="scientific">Lacimicrobium alkaliphilum</name>
    <dbReference type="NCBI Taxonomy" id="1526571"/>
    <lineage>
        <taxon>Bacteria</taxon>
        <taxon>Pseudomonadati</taxon>
        <taxon>Pseudomonadota</taxon>
        <taxon>Gammaproteobacteria</taxon>
        <taxon>Alteromonadales</taxon>
        <taxon>Alteromonadaceae</taxon>
        <taxon>Lacimicrobium</taxon>
    </lineage>
</organism>
<comment type="function">
    <text evidence="1">Involved in DNA recombination.</text>
</comment>
<evidence type="ECO:0000313" key="8">
    <source>
        <dbReference type="Proteomes" id="UP000068447"/>
    </source>
</evidence>
<evidence type="ECO:0000256" key="6">
    <source>
        <dbReference type="SAM" id="Phobius"/>
    </source>
</evidence>
<evidence type="ECO:0000313" key="7">
    <source>
        <dbReference type="EMBL" id="ALS98789.1"/>
    </source>
</evidence>
<accession>A0A0U3BAW7</accession>
<dbReference type="GO" id="GO:0006310">
    <property type="term" value="P:DNA recombination"/>
    <property type="evidence" value="ECO:0007669"/>
    <property type="project" value="UniProtKB-KW"/>
</dbReference>
<gene>
    <name evidence="7" type="ORF">AT746_11245</name>
</gene>
<dbReference type="InterPro" id="IPR003798">
    <property type="entry name" value="DNA_recombination_RmuC"/>
</dbReference>
<evidence type="ECO:0000256" key="3">
    <source>
        <dbReference type="ARBA" id="ARBA00023054"/>
    </source>
</evidence>
<dbReference type="STRING" id="1526571.AT746_11245"/>
<dbReference type="Pfam" id="PF02646">
    <property type="entry name" value="RmuC"/>
    <property type="match status" value="1"/>
</dbReference>
<proteinExistence type="inferred from homology"/>
<evidence type="ECO:0000256" key="1">
    <source>
        <dbReference type="ARBA" id="ARBA00003416"/>
    </source>
</evidence>
<keyword evidence="6" id="KW-1133">Transmembrane helix</keyword>
<name>A0A0U3BAW7_9ALTE</name>
<evidence type="ECO:0000256" key="5">
    <source>
        <dbReference type="SAM" id="Coils"/>
    </source>
</evidence>